<reference evidence="2 3" key="1">
    <citation type="submission" date="2024-09" db="EMBL/GenBank/DDBJ databases">
        <authorList>
            <person name="Sun Q."/>
            <person name="Mori K."/>
        </authorList>
    </citation>
    <scope>NUCLEOTIDE SEQUENCE [LARGE SCALE GENOMIC DNA]</scope>
    <source>
        <strain evidence="2 3">CCM 7706</strain>
    </source>
</reference>
<accession>A0ABV6CY43</accession>
<comment type="caution">
    <text evidence="2">The sequence shown here is derived from an EMBL/GenBank/DDBJ whole genome shotgun (WGS) entry which is preliminary data.</text>
</comment>
<name>A0ABV6CY43_9SPHN</name>
<evidence type="ECO:0008006" key="4">
    <source>
        <dbReference type="Google" id="ProtNLM"/>
    </source>
</evidence>
<keyword evidence="1" id="KW-0472">Membrane</keyword>
<proteinExistence type="predicted"/>
<dbReference type="EMBL" id="JBHLWK010000016">
    <property type="protein sequence ID" value="MFC0205317.1"/>
    <property type="molecule type" value="Genomic_DNA"/>
</dbReference>
<evidence type="ECO:0000313" key="3">
    <source>
        <dbReference type="Proteomes" id="UP001589798"/>
    </source>
</evidence>
<evidence type="ECO:0000256" key="1">
    <source>
        <dbReference type="SAM" id="Phobius"/>
    </source>
</evidence>
<evidence type="ECO:0000313" key="2">
    <source>
        <dbReference type="EMBL" id="MFC0205317.1"/>
    </source>
</evidence>
<dbReference type="Proteomes" id="UP001589798">
    <property type="component" value="Unassembled WGS sequence"/>
</dbReference>
<keyword evidence="1" id="KW-1133">Transmembrane helix</keyword>
<protein>
    <recommendedName>
        <fullName evidence="4">DUF1640 domain-containing protein</fullName>
    </recommendedName>
</protein>
<keyword evidence="3" id="KW-1185">Reference proteome</keyword>
<dbReference type="Gene3D" id="1.20.5.2280">
    <property type="match status" value="1"/>
</dbReference>
<dbReference type="RefSeq" id="WP_379488053.1">
    <property type="nucleotide sequence ID" value="NZ_JBHLWK010000016.1"/>
</dbReference>
<sequence length="109" mass="11919">MQVSLFRALKSANISDDTAEQVVHAFEEHIDMAVNEAMKHYDNRITAMQTVIEAKLEAGFKQVEGRLAGIEGKVTGMQTSIDMLKWAVITIGTLNVLAAAIAGYLKLLI</sequence>
<organism evidence="2 3">
    <name type="scientific">Novosphingobium soli</name>
    <dbReference type="NCBI Taxonomy" id="574956"/>
    <lineage>
        <taxon>Bacteria</taxon>
        <taxon>Pseudomonadati</taxon>
        <taxon>Pseudomonadota</taxon>
        <taxon>Alphaproteobacteria</taxon>
        <taxon>Sphingomonadales</taxon>
        <taxon>Sphingomonadaceae</taxon>
        <taxon>Novosphingobium</taxon>
    </lineage>
</organism>
<feature type="transmembrane region" description="Helical" evidence="1">
    <location>
        <begin position="86"/>
        <end position="105"/>
    </location>
</feature>
<gene>
    <name evidence="2" type="ORF">ACFFJC_13685</name>
</gene>
<keyword evidence="1" id="KW-0812">Transmembrane</keyword>